<dbReference type="EMBL" id="JAZDDG010000001">
    <property type="protein sequence ID" value="MEE1974905.1"/>
    <property type="molecule type" value="Genomic_DNA"/>
</dbReference>
<organism evidence="3 4">
    <name type="scientific">Maribacter cobaltidurans</name>
    <dbReference type="NCBI Taxonomy" id="1178778"/>
    <lineage>
        <taxon>Bacteria</taxon>
        <taxon>Pseudomonadati</taxon>
        <taxon>Bacteroidota</taxon>
        <taxon>Flavobacteriia</taxon>
        <taxon>Flavobacteriales</taxon>
        <taxon>Flavobacteriaceae</taxon>
        <taxon>Maribacter</taxon>
    </lineage>
</organism>
<dbReference type="Proteomes" id="UP001356308">
    <property type="component" value="Unassembled WGS sequence"/>
</dbReference>
<evidence type="ECO:0000256" key="1">
    <source>
        <dbReference type="ARBA" id="ARBA00010457"/>
    </source>
</evidence>
<dbReference type="SUPFAM" id="SSF49329">
    <property type="entry name" value="Cu,Zn superoxide dismutase-like"/>
    <property type="match status" value="5"/>
</dbReference>
<accession>A0ABU7IPM8</accession>
<evidence type="ECO:0000256" key="2">
    <source>
        <dbReference type="SAM" id="SignalP"/>
    </source>
</evidence>
<keyword evidence="4" id="KW-1185">Reference proteome</keyword>
<feature type="signal peptide" evidence="2">
    <location>
        <begin position="1"/>
        <end position="26"/>
    </location>
</feature>
<gene>
    <name evidence="3" type="ORF">V1I91_02410</name>
</gene>
<reference evidence="3 4" key="1">
    <citation type="submission" date="2024-01" db="EMBL/GenBank/DDBJ databases">
        <title>Maribacter spp. originated from different algae showed divergent polysaccharides utilization ability.</title>
        <authorList>
            <person name="Wang H."/>
            <person name="Wu Y."/>
        </authorList>
    </citation>
    <scope>NUCLEOTIDE SEQUENCE [LARGE SCALE GENOMIC DNA]</scope>
    <source>
        <strain evidence="3 4">PR1</strain>
    </source>
</reference>
<dbReference type="RefSeq" id="WP_272649734.1">
    <property type="nucleotide sequence ID" value="NZ_JAZDDG010000001.1"/>
</dbReference>
<protein>
    <submittedName>
        <fullName evidence="3">CHRD domain-containing protein</fullName>
    </submittedName>
</protein>
<feature type="chain" id="PRO_5046827118" evidence="2">
    <location>
        <begin position="27"/>
        <end position="650"/>
    </location>
</feature>
<proteinExistence type="inferred from homology"/>
<sequence>MKIRKTIKLILPIIMGAMLITSCSNDDDDIIPPIVDGGDSTTYQLSSVSNPDISGTAKVIDNEDNSITVELSLENTPNGGMHPAHIHFNTAAESGDIAITLGTVDGSTGMSTVTFSTLDEGTSISYEELLDFDGYINVHASADDLATLVAQGDIGQNELNGNTKVYELGSVAVDDISGTATFSERVNGEALATIVLNNTPADGMHPGHIHMNTAVESGDIAFTFNPVDGASGISKTNVSELDDGSAFTYNDVLTYDGYINIHLSADDLGTLVAQGDIGQNELSGESKTYELGSKDVDGIDGTATFEERVNGEALATIMLNNTPANGTHPGHIHMNTAAESGDIIFTFNPVDGATGICMTNVAALDDDTAFGYDQVLEVDGYINIHLSADNLGTIVAQGDIGQNELTGESKTYELGSVAVPTISGTATFDERVNGEALATIMLEGTPDGGMHPAHIHANTAAESGDILFTFNPVDGTSGMSMTNVAMLDDDSAFLYDDVLIMDGYINVHLSADDLGTIVAQGDIGENELTGTSKTYALATVDVPGISGDATFFERVSGDALAVIELTGTPAGGIHPAHIHANSAAETGPIIFSFNPVDGTTGISKTHVDVLDDETPFSYQGVLDVDGYINVHLSPDDLATIVSQGDIGINE</sequence>
<dbReference type="PROSITE" id="PS51257">
    <property type="entry name" value="PROKAR_LIPOPROTEIN"/>
    <property type="match status" value="1"/>
</dbReference>
<evidence type="ECO:0000313" key="4">
    <source>
        <dbReference type="Proteomes" id="UP001356308"/>
    </source>
</evidence>
<comment type="caution">
    <text evidence="3">The sequence shown here is derived from an EMBL/GenBank/DDBJ whole genome shotgun (WGS) entry which is preliminary data.</text>
</comment>
<dbReference type="InterPro" id="IPR036423">
    <property type="entry name" value="SOD-like_Cu/Zn_dom_sf"/>
</dbReference>
<keyword evidence="2" id="KW-0732">Signal</keyword>
<comment type="similarity">
    <text evidence="1">Belongs to the Cu-Zn superoxide dismutase family.</text>
</comment>
<name>A0ABU7IPM8_9FLAO</name>
<evidence type="ECO:0000313" key="3">
    <source>
        <dbReference type="EMBL" id="MEE1974905.1"/>
    </source>
</evidence>